<dbReference type="Gene3D" id="3.80.10.10">
    <property type="entry name" value="Ribonuclease Inhibitor"/>
    <property type="match status" value="2"/>
</dbReference>
<dbReference type="PANTHER" id="PTHR23170">
    <property type="entry name" value="NY-REN-58 ANTIGEN"/>
    <property type="match status" value="1"/>
</dbReference>
<dbReference type="InterPro" id="IPR001611">
    <property type="entry name" value="Leu-rich_rpt"/>
</dbReference>
<dbReference type="SUPFAM" id="SSF52047">
    <property type="entry name" value="RNI-like"/>
    <property type="match status" value="1"/>
</dbReference>
<evidence type="ECO:0000256" key="1">
    <source>
        <dbReference type="ARBA" id="ARBA00004300"/>
    </source>
</evidence>
<feature type="coiled-coil region" evidence="5">
    <location>
        <begin position="333"/>
        <end position="434"/>
    </location>
</feature>
<evidence type="ECO:0000256" key="4">
    <source>
        <dbReference type="ARBA" id="ARBA00023212"/>
    </source>
</evidence>
<comment type="subcellular location">
    <subcellularLocation>
        <location evidence="1">Cytoplasm</location>
        <location evidence="1">Cytoskeleton</location>
        <location evidence="1">Microtubule organizing center</location>
        <location evidence="1">Centrosome</location>
    </subcellularLocation>
</comment>
<dbReference type="SMART" id="SM00368">
    <property type="entry name" value="LRR_RI"/>
    <property type="match status" value="5"/>
</dbReference>
<keyword evidence="4" id="KW-0206">Cytoskeleton</keyword>
<keyword evidence="7" id="KW-1185">Reference proteome</keyword>
<evidence type="ECO:0000313" key="6">
    <source>
        <dbReference type="EMBL" id="CAK0876624.1"/>
    </source>
</evidence>
<keyword evidence="2" id="KW-0963">Cytoplasm</keyword>
<name>A0ABN9VSZ4_9DINO</name>
<evidence type="ECO:0000256" key="2">
    <source>
        <dbReference type="ARBA" id="ARBA00022490"/>
    </source>
</evidence>
<proteinExistence type="predicted"/>
<protein>
    <submittedName>
        <fullName evidence="6">Uncharacterized protein</fullName>
    </submittedName>
</protein>
<comment type="caution">
    <text evidence="6">The sequence shown here is derived from an EMBL/GenBank/DDBJ whole genome shotgun (WGS) entry which is preliminary data.</text>
</comment>
<keyword evidence="3 5" id="KW-0175">Coiled coil</keyword>
<dbReference type="InterPro" id="IPR052116">
    <property type="entry name" value="Centro_Cilium_Assembly"/>
</dbReference>
<organism evidence="6 7">
    <name type="scientific">Prorocentrum cordatum</name>
    <dbReference type="NCBI Taxonomy" id="2364126"/>
    <lineage>
        <taxon>Eukaryota</taxon>
        <taxon>Sar</taxon>
        <taxon>Alveolata</taxon>
        <taxon>Dinophyceae</taxon>
        <taxon>Prorocentrales</taxon>
        <taxon>Prorocentraceae</taxon>
        <taxon>Prorocentrum</taxon>
    </lineage>
</organism>
<dbReference type="PANTHER" id="PTHR23170:SF3">
    <property type="entry name" value="LEUCINE-RICH REPEAT-CONTAINING PROTEIN 45"/>
    <property type="match status" value="1"/>
</dbReference>
<evidence type="ECO:0000256" key="3">
    <source>
        <dbReference type="ARBA" id="ARBA00023054"/>
    </source>
</evidence>
<sequence>MAAGGGATYQSLPALINHLDAHRESATLSLAYASISDDGMGEVAKFVRDNPFVKHLDLRGNNIQAKGAQALANGVKLNRSLRSLNLKWNSIGKDPSGISSLCDSLKSNLTVGHVDLRNNRINNVGAKLVGDLLRANTTITHMDLSWNDLGVDGGLALLEGLKVNNSLIECQLSGSKVGEETLHEVAFLLRRNRASSAYKASSNDPGAIAAAADPKTSTIANGGPTASPTLANTTSRSLAMAGASALDGDGKGPVSRVQWTAKDSSSLMLRLMMKEREQVLPEDKLFYQQIAEHIDKLLLETSKHKQGRVDGEDRERLATTGFLEREQRYTGEIRETEEMLQRTIADKESLQKEMGYKTAELRQLNEESAAAIRDSVAFQEQAAAEEQQLRKELRDIVAEKRELQDKMTLGNRDLELLQEENVRLKKQVTALQQSVNEMLG</sequence>
<dbReference type="Proteomes" id="UP001189429">
    <property type="component" value="Unassembled WGS sequence"/>
</dbReference>
<dbReference type="Pfam" id="PF13516">
    <property type="entry name" value="LRR_6"/>
    <property type="match status" value="3"/>
</dbReference>
<accession>A0ABN9VSZ4</accession>
<reference evidence="6" key="1">
    <citation type="submission" date="2023-10" db="EMBL/GenBank/DDBJ databases">
        <authorList>
            <person name="Chen Y."/>
            <person name="Shah S."/>
            <person name="Dougan E. K."/>
            <person name="Thang M."/>
            <person name="Chan C."/>
        </authorList>
    </citation>
    <scope>NUCLEOTIDE SEQUENCE [LARGE SCALE GENOMIC DNA]</scope>
</reference>
<dbReference type="EMBL" id="CAUYUJ010017649">
    <property type="protein sequence ID" value="CAK0876624.1"/>
    <property type="molecule type" value="Genomic_DNA"/>
</dbReference>
<dbReference type="InterPro" id="IPR032675">
    <property type="entry name" value="LRR_dom_sf"/>
</dbReference>
<evidence type="ECO:0000313" key="7">
    <source>
        <dbReference type="Proteomes" id="UP001189429"/>
    </source>
</evidence>
<evidence type="ECO:0000256" key="5">
    <source>
        <dbReference type="SAM" id="Coils"/>
    </source>
</evidence>
<gene>
    <name evidence="6" type="ORF">PCOR1329_LOCUS60929</name>
</gene>